<keyword evidence="4" id="KW-0779">Telomere</keyword>
<dbReference type="STRING" id="5486.A0A367XMZ3"/>
<dbReference type="OrthoDB" id="4083059at2759"/>
<evidence type="ECO:0000256" key="1">
    <source>
        <dbReference type="ARBA" id="ARBA00004123"/>
    </source>
</evidence>
<keyword evidence="3" id="KW-0158">Chromosome</keyword>
<accession>A0A367XMZ3</accession>
<feature type="domain" description="Shelterin complex subunit TPP1/Est3" evidence="9">
    <location>
        <begin position="15"/>
        <end position="163"/>
    </location>
</feature>
<evidence type="ECO:0000256" key="3">
    <source>
        <dbReference type="ARBA" id="ARBA00022454"/>
    </source>
</evidence>
<comment type="similarity">
    <text evidence="6">Belongs to the EST3 family.</text>
</comment>
<dbReference type="EMBL" id="QLNQ01000030">
    <property type="protein sequence ID" value="RCK54540.1"/>
    <property type="molecule type" value="Genomic_DNA"/>
</dbReference>
<proteinExistence type="inferred from homology"/>
<evidence type="ECO:0000256" key="5">
    <source>
        <dbReference type="ARBA" id="ARBA00023242"/>
    </source>
</evidence>
<evidence type="ECO:0000256" key="2">
    <source>
        <dbReference type="ARBA" id="ARBA00004574"/>
    </source>
</evidence>
<dbReference type="Gene3D" id="2.40.50.960">
    <property type="match status" value="1"/>
</dbReference>
<dbReference type="AlphaFoldDB" id="A0A367XMZ3"/>
<gene>
    <name evidence="10" type="primary">EST3_1</name>
    <name evidence="10" type="ORF">Cantr_04826</name>
</gene>
<evidence type="ECO:0000256" key="7">
    <source>
        <dbReference type="ARBA" id="ARBA00023906"/>
    </source>
</evidence>
<keyword evidence="5" id="KW-0539">Nucleus</keyword>
<dbReference type="GO" id="GO:0005697">
    <property type="term" value="C:telomerase holoenzyme complex"/>
    <property type="evidence" value="ECO:0007669"/>
    <property type="project" value="InterPro"/>
</dbReference>
<dbReference type="GO" id="GO:0000781">
    <property type="term" value="C:chromosome, telomeric region"/>
    <property type="evidence" value="ECO:0007669"/>
    <property type="project" value="UniProtKB-SubCell"/>
</dbReference>
<dbReference type="Proteomes" id="UP000253472">
    <property type="component" value="Unassembled WGS sequence"/>
</dbReference>
<dbReference type="Pfam" id="PF10341">
    <property type="entry name" value="TPP1"/>
    <property type="match status" value="1"/>
</dbReference>
<evidence type="ECO:0000256" key="4">
    <source>
        <dbReference type="ARBA" id="ARBA00022895"/>
    </source>
</evidence>
<evidence type="ECO:0000256" key="8">
    <source>
        <dbReference type="ARBA" id="ARBA00024878"/>
    </source>
</evidence>
<sequence>MARKNDEVGVPIRVLSSWLLQEVTKSIAKNRQYVNPIITKNFQPTAMSVSFLLRIMQFIGTTDSKDITALLSDTTHQILAIFKFDPAIVGFENKYHQRMTYNTVHRIIRVNKANLRFMTTKYINKNFKFKLDGSLDIAVLEIVDFEIFLIDPYLFEKSIEYKLKYVYDEAEYTALCGKKAEPDVMRYDDGLIESP</sequence>
<dbReference type="GO" id="GO:0042162">
    <property type="term" value="F:telomeric DNA binding"/>
    <property type="evidence" value="ECO:0007669"/>
    <property type="project" value="InterPro"/>
</dbReference>
<comment type="function">
    <text evidence="8">Component of the telomerase complex involved in telomere replication. Stimulates RNA/DNA heteroduplex unwinding which favors the telomere replication by the telomerase.</text>
</comment>
<keyword evidence="11" id="KW-1185">Reference proteome</keyword>
<dbReference type="InterPro" id="IPR019437">
    <property type="entry name" value="TPP1/Est3"/>
</dbReference>
<evidence type="ECO:0000313" key="10">
    <source>
        <dbReference type="EMBL" id="RCK54540.1"/>
    </source>
</evidence>
<dbReference type="GO" id="GO:0007004">
    <property type="term" value="P:telomere maintenance via telomerase"/>
    <property type="evidence" value="ECO:0007669"/>
    <property type="project" value="InterPro"/>
</dbReference>
<organism evidence="10 11">
    <name type="scientific">Candida viswanathii</name>
    <dbReference type="NCBI Taxonomy" id="5486"/>
    <lineage>
        <taxon>Eukaryota</taxon>
        <taxon>Fungi</taxon>
        <taxon>Dikarya</taxon>
        <taxon>Ascomycota</taxon>
        <taxon>Saccharomycotina</taxon>
        <taxon>Pichiomycetes</taxon>
        <taxon>Debaryomycetaceae</taxon>
        <taxon>Candida/Lodderomyces clade</taxon>
        <taxon>Candida</taxon>
    </lineage>
</organism>
<name>A0A367XMZ3_9ASCO</name>
<comment type="caution">
    <text evidence="10">The sequence shown here is derived from an EMBL/GenBank/DDBJ whole genome shotgun (WGS) entry which is preliminary data.</text>
</comment>
<evidence type="ECO:0000313" key="11">
    <source>
        <dbReference type="Proteomes" id="UP000253472"/>
    </source>
</evidence>
<comment type="subcellular location">
    <subcellularLocation>
        <location evidence="2">Chromosome</location>
        <location evidence="2">Telomere</location>
    </subcellularLocation>
    <subcellularLocation>
        <location evidence="1">Nucleus</location>
    </subcellularLocation>
</comment>
<reference evidence="10 11" key="1">
    <citation type="submission" date="2018-06" db="EMBL/GenBank/DDBJ databases">
        <title>Whole genome sequencing of Candida tropicalis (genome annotated by CSBL at Korea University).</title>
        <authorList>
            <person name="Ahn J."/>
        </authorList>
    </citation>
    <scope>NUCLEOTIDE SEQUENCE [LARGE SCALE GENOMIC DNA]</scope>
    <source>
        <strain evidence="10 11">ATCC 20962</strain>
    </source>
</reference>
<evidence type="ECO:0000256" key="6">
    <source>
        <dbReference type="ARBA" id="ARBA00023777"/>
    </source>
</evidence>
<protein>
    <recommendedName>
        <fullName evidence="7">Telomere replication protein EST3</fullName>
    </recommendedName>
</protein>
<evidence type="ECO:0000259" key="9">
    <source>
        <dbReference type="Pfam" id="PF10341"/>
    </source>
</evidence>